<keyword evidence="3" id="KW-0169">Cobalamin biosynthesis</keyword>
<dbReference type="OrthoDB" id="9780708at2"/>
<dbReference type="Gene3D" id="3.40.50.10230">
    <property type="entry name" value="Cobalamin biosynthesis CobH/CbiC, precorrin-8X methylmutase"/>
    <property type="match status" value="1"/>
</dbReference>
<dbReference type="EC" id="5.4.1.2" evidence="6"/>
<dbReference type="RefSeq" id="WP_013275141.1">
    <property type="nucleotide sequence ID" value="NC_014377.1"/>
</dbReference>
<dbReference type="STRING" id="555079.Toce_0310"/>
<evidence type="ECO:0000313" key="6">
    <source>
        <dbReference type="EMBL" id="ADL07091.1"/>
    </source>
</evidence>
<dbReference type="InterPro" id="IPR003722">
    <property type="entry name" value="Cbl_synth_CobH/CbiC"/>
</dbReference>
<dbReference type="PANTHER" id="PTHR43588:SF1">
    <property type="entry name" value="COBALT-PRECORRIN-8 METHYLMUTASE"/>
    <property type="match status" value="1"/>
</dbReference>
<name>D9S0S7_THEOJ</name>
<organism evidence="6 7">
    <name type="scientific">Thermosediminibacter oceani (strain ATCC BAA-1034 / DSM 16646 / JW/IW-1228P)</name>
    <dbReference type="NCBI Taxonomy" id="555079"/>
    <lineage>
        <taxon>Bacteria</taxon>
        <taxon>Bacillati</taxon>
        <taxon>Bacillota</taxon>
        <taxon>Clostridia</taxon>
        <taxon>Thermosediminibacterales</taxon>
        <taxon>Thermosediminibacteraceae</taxon>
        <taxon>Thermosediminibacter</taxon>
    </lineage>
</organism>
<evidence type="ECO:0000256" key="4">
    <source>
        <dbReference type="ARBA" id="ARBA00023235"/>
    </source>
</evidence>
<dbReference type="InterPro" id="IPR036588">
    <property type="entry name" value="CobH/CbiC_sf"/>
</dbReference>
<evidence type="ECO:0000259" key="5">
    <source>
        <dbReference type="Pfam" id="PF02570"/>
    </source>
</evidence>
<comment type="pathway">
    <text evidence="1">Cofactor biosynthesis; adenosylcobalamin biosynthesis.</text>
</comment>
<dbReference type="EMBL" id="CP002131">
    <property type="protein sequence ID" value="ADL07091.1"/>
    <property type="molecule type" value="Genomic_DNA"/>
</dbReference>
<feature type="domain" description="Cobalamin biosynthesis precorrin-8X methylmutase CobH/CbiC" evidence="5">
    <location>
        <begin position="13"/>
        <end position="206"/>
    </location>
</feature>
<dbReference type="UniPathway" id="UPA00148"/>
<dbReference type="PANTHER" id="PTHR43588">
    <property type="entry name" value="COBALT-PRECORRIN-8 METHYLMUTASE"/>
    <property type="match status" value="1"/>
</dbReference>
<dbReference type="KEGG" id="toc:Toce_0310"/>
<dbReference type="GO" id="GO:0009236">
    <property type="term" value="P:cobalamin biosynthetic process"/>
    <property type="evidence" value="ECO:0007669"/>
    <property type="project" value="UniProtKB-UniPathway"/>
</dbReference>
<sequence length="216" mass="23338">MEYVNYIKDPEAIEKKSFEIIRSRIDARRFSDGELAVVQRVIHATADFDYEEILEFSPDAVEKGLAALKAGCGIVTDTRMAQAGINRRALEALGCRILCYVDDPEAVAIARERGITRSMAAMELASKDPKNLIFAIGNAPTALFKLAELIQEGKVRPSLVVGVPVGFVGAAESKETLFRLRVPSIITRGRKGGTTVAVSIVNALLYALVKEGPCGG</sequence>
<dbReference type="Pfam" id="PF02570">
    <property type="entry name" value="CbiC"/>
    <property type="match status" value="1"/>
</dbReference>
<comment type="similarity">
    <text evidence="2">Belongs to the CobH/CbiC family.</text>
</comment>
<accession>D9S0S7</accession>
<evidence type="ECO:0000313" key="7">
    <source>
        <dbReference type="Proteomes" id="UP000000272"/>
    </source>
</evidence>
<protein>
    <submittedName>
        <fullName evidence="6">Precorrin-8X methylmutase</fullName>
        <ecNumber evidence="6">5.4.1.2</ecNumber>
    </submittedName>
</protein>
<dbReference type="GO" id="GO:0016993">
    <property type="term" value="F:precorrin-8X methylmutase activity"/>
    <property type="evidence" value="ECO:0007669"/>
    <property type="project" value="InterPro"/>
</dbReference>
<gene>
    <name evidence="6" type="ordered locus">Toce_0310</name>
</gene>
<dbReference type="eggNOG" id="COG2082">
    <property type="taxonomic scope" value="Bacteria"/>
</dbReference>
<reference evidence="6 7" key="1">
    <citation type="journal article" date="2010" name="Stand. Genomic Sci.">
        <title>Complete genome sequence of Thermosediminibacter oceani type strain (JW/IW-1228P).</title>
        <authorList>
            <person name="Pitluck S."/>
            <person name="Yasawong M."/>
            <person name="Munk C."/>
            <person name="Nolan M."/>
            <person name="Lapidus A."/>
            <person name="Lucas S."/>
            <person name="Glavina Del Rio T."/>
            <person name="Tice H."/>
            <person name="Cheng J.F."/>
            <person name="Bruce D."/>
            <person name="Detter C."/>
            <person name="Tapia R."/>
            <person name="Han C."/>
            <person name="Goodwin L."/>
            <person name="Liolios K."/>
            <person name="Ivanova N."/>
            <person name="Mavromatis K."/>
            <person name="Mikhailova N."/>
            <person name="Pati A."/>
            <person name="Chen A."/>
            <person name="Palaniappan K."/>
            <person name="Land M."/>
            <person name="Hauser L."/>
            <person name="Chang Y.J."/>
            <person name="Jeffries C.D."/>
            <person name="Rohde M."/>
            <person name="Spring S."/>
            <person name="Sikorski J."/>
            <person name="Goker M."/>
            <person name="Woyke T."/>
            <person name="Bristow J."/>
            <person name="Eisen J.A."/>
            <person name="Markowitz V."/>
            <person name="Hugenholtz P."/>
            <person name="Kyrpides N.C."/>
            <person name="Klenk H.P."/>
        </authorList>
    </citation>
    <scope>NUCLEOTIDE SEQUENCE [LARGE SCALE GENOMIC DNA]</scope>
    <source>
        <strain evidence="7">ATCC BAA-1034 / DSM 16646 / JW/IW-1228P</strain>
    </source>
</reference>
<keyword evidence="4 6" id="KW-0413">Isomerase</keyword>
<keyword evidence="7" id="KW-1185">Reference proteome</keyword>
<evidence type="ECO:0000256" key="3">
    <source>
        <dbReference type="ARBA" id="ARBA00022573"/>
    </source>
</evidence>
<dbReference type="SUPFAM" id="SSF63965">
    <property type="entry name" value="Precorrin-8X methylmutase CbiC/CobH"/>
    <property type="match status" value="1"/>
</dbReference>
<dbReference type="AlphaFoldDB" id="D9S0S7"/>
<evidence type="ECO:0000256" key="1">
    <source>
        <dbReference type="ARBA" id="ARBA00004953"/>
    </source>
</evidence>
<dbReference type="HOGENOM" id="CLU_084703_1_1_9"/>
<evidence type="ECO:0000256" key="2">
    <source>
        <dbReference type="ARBA" id="ARBA00009774"/>
    </source>
</evidence>
<proteinExistence type="inferred from homology"/>
<dbReference type="Proteomes" id="UP000000272">
    <property type="component" value="Chromosome"/>
</dbReference>